<dbReference type="PANTHER" id="PTHR33867">
    <property type="entry name" value="RIBOSOME MATURATION FACTOR RIMP"/>
    <property type="match status" value="1"/>
</dbReference>
<protein>
    <recommendedName>
        <fullName evidence="3">Ribosome maturation factor RimP</fullName>
    </recommendedName>
</protein>
<organism evidence="6 7">
    <name type="scientific">Salinicoccus jeotgali</name>
    <dbReference type="NCBI Taxonomy" id="381634"/>
    <lineage>
        <taxon>Bacteria</taxon>
        <taxon>Bacillati</taxon>
        <taxon>Bacillota</taxon>
        <taxon>Bacilli</taxon>
        <taxon>Bacillales</taxon>
        <taxon>Staphylococcaceae</taxon>
        <taxon>Salinicoccus</taxon>
    </lineage>
</organism>
<dbReference type="CDD" id="cd01734">
    <property type="entry name" value="YlxS_C"/>
    <property type="match status" value="1"/>
</dbReference>
<dbReference type="NCBIfam" id="NF000928">
    <property type="entry name" value="PRK00092.1-2"/>
    <property type="match status" value="1"/>
</dbReference>
<comment type="similarity">
    <text evidence="3">Belongs to the RimP family.</text>
</comment>
<dbReference type="RefSeq" id="WP_344701408.1">
    <property type="nucleotide sequence ID" value="NZ_BAABCK010000013.1"/>
</dbReference>
<evidence type="ECO:0000259" key="4">
    <source>
        <dbReference type="Pfam" id="PF02576"/>
    </source>
</evidence>
<comment type="subcellular location">
    <subcellularLocation>
        <location evidence="3">Cytoplasm</location>
    </subcellularLocation>
</comment>
<dbReference type="Gene3D" id="2.30.30.180">
    <property type="entry name" value="Ribosome maturation factor RimP, C-terminal domain"/>
    <property type="match status" value="1"/>
</dbReference>
<evidence type="ECO:0000256" key="1">
    <source>
        <dbReference type="ARBA" id="ARBA00022490"/>
    </source>
</evidence>
<reference evidence="7" key="1">
    <citation type="journal article" date="2019" name="Int. J. Syst. Evol. Microbiol.">
        <title>The Global Catalogue of Microorganisms (GCM) 10K type strain sequencing project: providing services to taxonomists for standard genome sequencing and annotation.</title>
        <authorList>
            <consortium name="The Broad Institute Genomics Platform"/>
            <consortium name="The Broad Institute Genome Sequencing Center for Infectious Disease"/>
            <person name="Wu L."/>
            <person name="Ma J."/>
        </authorList>
    </citation>
    <scope>NUCLEOTIDE SEQUENCE [LARGE SCALE GENOMIC DNA]</scope>
    <source>
        <strain evidence="7">JCM 16981</strain>
    </source>
</reference>
<dbReference type="InterPro" id="IPR028989">
    <property type="entry name" value="RimP_N"/>
</dbReference>
<proteinExistence type="inferred from homology"/>
<dbReference type="InterPro" id="IPR035956">
    <property type="entry name" value="RimP_N_sf"/>
</dbReference>
<dbReference type="SUPFAM" id="SSF74942">
    <property type="entry name" value="YhbC-like, C-terminal domain"/>
    <property type="match status" value="1"/>
</dbReference>
<sequence length="155" mass="17869">MNRTEKNVLEHARPVVVEMGYKLIEVEYVKEGKDYFLRLYLDKKGGITLEDCAQVSEVLSEKLDEWEIIQGGYFLDVSSPGAERPIEDDEDLEMTLEQGIYVKTYQQIDGEKEWTGILKAYDPTSVTIEYKVKTRKKTVTIDRSKIATIRKAVIL</sequence>
<keyword evidence="1 3" id="KW-0963">Cytoplasm</keyword>
<dbReference type="InterPro" id="IPR003728">
    <property type="entry name" value="Ribosome_maturation_RimP"/>
</dbReference>
<name>A0ABP7EI08_9STAP</name>
<dbReference type="Pfam" id="PF17384">
    <property type="entry name" value="DUF150_C"/>
    <property type="match status" value="1"/>
</dbReference>
<evidence type="ECO:0000259" key="5">
    <source>
        <dbReference type="Pfam" id="PF17384"/>
    </source>
</evidence>
<dbReference type="InterPro" id="IPR036847">
    <property type="entry name" value="RimP_C_sf"/>
</dbReference>
<dbReference type="InterPro" id="IPR028998">
    <property type="entry name" value="RimP_C"/>
</dbReference>
<dbReference type="Proteomes" id="UP001500920">
    <property type="component" value="Unassembled WGS sequence"/>
</dbReference>
<dbReference type="Pfam" id="PF02576">
    <property type="entry name" value="RimP_N"/>
    <property type="match status" value="1"/>
</dbReference>
<accession>A0ABP7EI08</accession>
<keyword evidence="2 3" id="KW-0690">Ribosome biogenesis</keyword>
<feature type="domain" description="Ribosome maturation factor RimP N-terminal" evidence="4">
    <location>
        <begin position="13"/>
        <end position="83"/>
    </location>
</feature>
<dbReference type="SUPFAM" id="SSF75420">
    <property type="entry name" value="YhbC-like, N-terminal domain"/>
    <property type="match status" value="1"/>
</dbReference>
<dbReference type="Gene3D" id="3.30.300.70">
    <property type="entry name" value="RimP-like superfamily, N-terminal"/>
    <property type="match status" value="1"/>
</dbReference>
<dbReference type="PANTHER" id="PTHR33867:SF1">
    <property type="entry name" value="RIBOSOME MATURATION FACTOR RIMP"/>
    <property type="match status" value="1"/>
</dbReference>
<comment type="caution">
    <text evidence="6">The sequence shown here is derived from an EMBL/GenBank/DDBJ whole genome shotgun (WGS) entry which is preliminary data.</text>
</comment>
<evidence type="ECO:0000313" key="7">
    <source>
        <dbReference type="Proteomes" id="UP001500920"/>
    </source>
</evidence>
<feature type="domain" description="Ribosome maturation factor RimP C-terminal" evidence="5">
    <location>
        <begin position="90"/>
        <end position="150"/>
    </location>
</feature>
<gene>
    <name evidence="3 6" type="primary">rimP</name>
    <name evidence="6" type="ORF">GCM10022378_06710</name>
</gene>
<evidence type="ECO:0000256" key="2">
    <source>
        <dbReference type="ARBA" id="ARBA00022517"/>
    </source>
</evidence>
<comment type="function">
    <text evidence="3">Required for maturation of 30S ribosomal subunits.</text>
</comment>
<evidence type="ECO:0000313" key="6">
    <source>
        <dbReference type="EMBL" id="GAA3719187.1"/>
    </source>
</evidence>
<evidence type="ECO:0000256" key="3">
    <source>
        <dbReference type="HAMAP-Rule" id="MF_01077"/>
    </source>
</evidence>
<dbReference type="EMBL" id="BAABCK010000013">
    <property type="protein sequence ID" value="GAA3719187.1"/>
    <property type="molecule type" value="Genomic_DNA"/>
</dbReference>
<dbReference type="HAMAP" id="MF_01077">
    <property type="entry name" value="RimP"/>
    <property type="match status" value="1"/>
</dbReference>
<keyword evidence="7" id="KW-1185">Reference proteome</keyword>